<comment type="similarity">
    <text evidence="1">Belongs to the ROK (NagC/XylR) family.</text>
</comment>
<dbReference type="Proteomes" id="UP000318801">
    <property type="component" value="Unassembled WGS sequence"/>
</dbReference>
<dbReference type="InterPro" id="IPR000600">
    <property type="entry name" value="ROK"/>
</dbReference>
<dbReference type="Gene3D" id="3.30.420.40">
    <property type="match status" value="2"/>
</dbReference>
<dbReference type="SUPFAM" id="SSF46785">
    <property type="entry name" value="Winged helix' DNA-binding domain"/>
    <property type="match status" value="1"/>
</dbReference>
<dbReference type="RefSeq" id="WP_141150927.1">
    <property type="nucleotide sequence ID" value="NZ_VHLG01000019.1"/>
</dbReference>
<dbReference type="InterPro" id="IPR036390">
    <property type="entry name" value="WH_DNA-bd_sf"/>
</dbReference>
<accession>A0A506U2G6</accession>
<dbReference type="Pfam" id="PF00480">
    <property type="entry name" value="ROK"/>
    <property type="match status" value="1"/>
</dbReference>
<dbReference type="Pfam" id="PF13412">
    <property type="entry name" value="HTH_24"/>
    <property type="match status" value="1"/>
</dbReference>
<dbReference type="Gene3D" id="1.10.10.10">
    <property type="entry name" value="Winged helix-like DNA-binding domain superfamily/Winged helix DNA-binding domain"/>
    <property type="match status" value="1"/>
</dbReference>
<dbReference type="PANTHER" id="PTHR18964">
    <property type="entry name" value="ROK (REPRESSOR, ORF, KINASE) FAMILY"/>
    <property type="match status" value="1"/>
</dbReference>
<dbReference type="SUPFAM" id="SSF53067">
    <property type="entry name" value="Actin-like ATPase domain"/>
    <property type="match status" value="1"/>
</dbReference>
<evidence type="ECO:0000313" key="2">
    <source>
        <dbReference type="EMBL" id="TPW27185.1"/>
    </source>
</evidence>
<proteinExistence type="inferred from homology"/>
<sequence length="395" mass="41290">MQTHATPPPVLRQISVRAAMEVLLKEGPTSRAALAKKTGLSKQTMSEVIRALEESGWVRVNGMISGKVGRSAVTYEVAEDGGYAIGIDLGATTLRIAIVSVTGTIIEEGEFAVGGKAGADLVNHLNACVSKVVSASAVPLEKLFLGTVATPGVIEPETGALLMAPNMPGTDSINLIEELSQAIGCPVIIENDVNAAVLGESWKGVNAGISNAAFIMLGTGIGLGMLIDGKLIKGARGAAGEISYLPFGSDPYSNDSLDRGALETAISAAGLMSRYRAAGGQQLNVRDVFAEAEAGHTAARDTIRQTARLAALLILSVDAMIDPQTIFLGGNVGRHPLLFGMIEEELPRLTRRRIKLEVSTLGSRATVVGAVAIALNQMHNSLFSPKDFPTKMQLP</sequence>
<dbReference type="CDD" id="cd00090">
    <property type="entry name" value="HTH_ARSR"/>
    <property type="match status" value="1"/>
</dbReference>
<dbReference type="OrthoDB" id="37575at2"/>
<reference evidence="2 3" key="1">
    <citation type="submission" date="2019-06" db="EMBL/GenBank/DDBJ databases">
        <authorList>
            <person name="Li M."/>
        </authorList>
    </citation>
    <scope>NUCLEOTIDE SEQUENCE [LARGE SCALE GENOMIC DNA]</scope>
    <source>
        <strain evidence="2 3">BGMRC2036</strain>
    </source>
</reference>
<evidence type="ECO:0000256" key="1">
    <source>
        <dbReference type="ARBA" id="ARBA00006479"/>
    </source>
</evidence>
<organism evidence="2 3">
    <name type="scientific">Martelella alba</name>
    <dbReference type="NCBI Taxonomy" id="2590451"/>
    <lineage>
        <taxon>Bacteria</taxon>
        <taxon>Pseudomonadati</taxon>
        <taxon>Pseudomonadota</taxon>
        <taxon>Alphaproteobacteria</taxon>
        <taxon>Hyphomicrobiales</taxon>
        <taxon>Aurantimonadaceae</taxon>
        <taxon>Martelella</taxon>
    </lineage>
</organism>
<evidence type="ECO:0000313" key="3">
    <source>
        <dbReference type="Proteomes" id="UP000318801"/>
    </source>
</evidence>
<dbReference type="GO" id="GO:0006355">
    <property type="term" value="P:regulation of DNA-templated transcription"/>
    <property type="evidence" value="ECO:0007669"/>
    <property type="project" value="UniProtKB-ARBA"/>
</dbReference>
<dbReference type="InterPro" id="IPR043129">
    <property type="entry name" value="ATPase_NBD"/>
</dbReference>
<keyword evidence="3" id="KW-1185">Reference proteome</keyword>
<dbReference type="InterPro" id="IPR036388">
    <property type="entry name" value="WH-like_DNA-bd_sf"/>
</dbReference>
<gene>
    <name evidence="2" type="ORF">FJU08_20520</name>
</gene>
<dbReference type="AlphaFoldDB" id="A0A506U2G6"/>
<dbReference type="InterPro" id="IPR011991">
    <property type="entry name" value="ArsR-like_HTH"/>
</dbReference>
<comment type="caution">
    <text evidence="2">The sequence shown here is derived from an EMBL/GenBank/DDBJ whole genome shotgun (WGS) entry which is preliminary data.</text>
</comment>
<name>A0A506U2G6_9HYPH</name>
<dbReference type="EMBL" id="VHLG01000019">
    <property type="protein sequence ID" value="TPW27185.1"/>
    <property type="molecule type" value="Genomic_DNA"/>
</dbReference>
<protein>
    <submittedName>
        <fullName evidence="2">ROK family transcriptional regulator</fullName>
    </submittedName>
</protein>
<dbReference type="PANTHER" id="PTHR18964:SF149">
    <property type="entry name" value="BIFUNCTIONAL UDP-N-ACETYLGLUCOSAMINE 2-EPIMERASE_N-ACETYLMANNOSAMINE KINASE"/>
    <property type="match status" value="1"/>
</dbReference>